<dbReference type="Pfam" id="PF14559">
    <property type="entry name" value="TPR_19"/>
    <property type="match status" value="1"/>
</dbReference>
<dbReference type="SUPFAM" id="SSF48452">
    <property type="entry name" value="TPR-like"/>
    <property type="match status" value="1"/>
</dbReference>
<dbReference type="SMART" id="SM00028">
    <property type="entry name" value="TPR"/>
    <property type="match status" value="2"/>
</dbReference>
<comment type="caution">
    <text evidence="4">The sequence shown here is derived from an EMBL/GenBank/DDBJ whole genome shotgun (WGS) entry which is preliminary data.</text>
</comment>
<dbReference type="PANTHER" id="PTHR40940:SF2">
    <property type="entry name" value="BATD"/>
    <property type="match status" value="1"/>
</dbReference>
<accession>A0AAE4ZD78</accession>
<feature type="transmembrane region" description="Helical" evidence="2">
    <location>
        <begin position="704"/>
        <end position="721"/>
    </location>
</feature>
<dbReference type="PROSITE" id="PS51781">
    <property type="entry name" value="SH3B"/>
    <property type="match status" value="1"/>
</dbReference>
<evidence type="ECO:0000256" key="1">
    <source>
        <dbReference type="PROSITE-ProRule" id="PRU00339"/>
    </source>
</evidence>
<sequence>MIRELVLGVTAALAAALPQQGGEVEVSAALNRQTAEVGETVTLTVTLRAPGLRVWSIEDPSFESLELISSSDRNTFRFSSSLGAVRELAREYTLRALEPGGVTIPPVRITVEGVTYETDALRLVVERMGSATEIPRSMGPRPEEEVAVRLWVEPETVYVGQQVTMTVGAFFDPLIRSRLQRQPEYRPPELQGFWIADLPGSSRPERRVVGGREYFVQIYRRALFALSPGGQRIPPASVIYEVRRGLIYAPETFQVESAPVTVFVKPLPREGAPADFAGAVGRYETEIWFDRSQLRAGEAVHLWLDVQGSGNLSSLARPEMPEIAGVRVYEGGEEAEVQLRGTEFAGHKRFSWVLVPERPGQFVLPALRIPYFDPWEARYSVARTEPVTLTVDRPAAAGVVPATGGSALRFVKAEPGRQPLDLARRTGFWLVQLLALGVLLASFAFGRYRLRTPALRRPRAQRRQQVLRDLRPLASSGDAAFFGQLRAALLSWLQSRLHQPGLAGRGMVQLQHGLEDAGVPPDVALEVIGLLERCGRLRYAPDPPGASVALDSLAEAERLMTLVDREAVSEKRLRATLMQTGGGALAIAALLVLPGIGVGQTNASDGERWFDQGVEAYGRGAYTEAAQLFELARSARPRDPNVLFNLGNAYYELGRKGEAVALWIRSLRLRPRDDDVRYNLRLAVGDDPVVGSALNPLPLSPDELALIFSALWIGGCAALIARRRWRKGWLTFAGGTALLLGLAAAALMLYPRAEYAIVAADDAALRAGPVRQSEILASPPLGSAYRVIEQRGGWLRVSRGVESEGWINAAQVQLIDG</sequence>
<gene>
    <name evidence="4" type="ORF">GWO12_13045</name>
</gene>
<proteinExistence type="predicted"/>
<organism evidence="4 5">
    <name type="scientific">Candidatus Kutchimonas denitrificans</name>
    <dbReference type="NCBI Taxonomy" id="3056748"/>
    <lineage>
        <taxon>Bacteria</taxon>
        <taxon>Pseudomonadati</taxon>
        <taxon>Gemmatimonadota</taxon>
        <taxon>Gemmatimonadia</taxon>
        <taxon>Candidatus Palauibacterales</taxon>
        <taxon>Candidatus Palauibacteraceae</taxon>
        <taxon>Candidatus Kutchimonas</taxon>
    </lineage>
</organism>
<evidence type="ECO:0000313" key="5">
    <source>
        <dbReference type="Proteomes" id="UP000702544"/>
    </source>
</evidence>
<feature type="transmembrane region" description="Helical" evidence="2">
    <location>
        <begin position="728"/>
        <end position="750"/>
    </location>
</feature>
<evidence type="ECO:0000259" key="3">
    <source>
        <dbReference type="PROSITE" id="PS51781"/>
    </source>
</evidence>
<evidence type="ECO:0000256" key="2">
    <source>
        <dbReference type="SAM" id="Phobius"/>
    </source>
</evidence>
<feature type="domain" description="SH3b" evidence="3">
    <location>
        <begin position="753"/>
        <end position="816"/>
    </location>
</feature>
<dbReference type="InterPro" id="IPR019734">
    <property type="entry name" value="TPR_rpt"/>
</dbReference>
<protein>
    <submittedName>
        <fullName evidence="4">Tetratricopeptide repeat protein</fullName>
    </submittedName>
</protein>
<reference evidence="4 5" key="1">
    <citation type="submission" date="2020-01" db="EMBL/GenBank/DDBJ databases">
        <title>Genomes assembled from Gulf of Kutch pelagic sediment metagenomes.</title>
        <authorList>
            <person name="Chandrashekar M."/>
            <person name="Mahajan M.S."/>
            <person name="Dave K.J."/>
            <person name="Vatsa P."/>
            <person name="Nathani N.M."/>
        </authorList>
    </citation>
    <scope>NUCLEOTIDE SEQUENCE [LARGE SCALE GENOMIC DNA]</scope>
    <source>
        <strain evidence="4">KS3-K002</strain>
    </source>
</reference>
<evidence type="ECO:0000313" key="4">
    <source>
        <dbReference type="EMBL" id="NIR76015.1"/>
    </source>
</evidence>
<feature type="transmembrane region" description="Helical" evidence="2">
    <location>
        <begin position="427"/>
        <end position="448"/>
    </location>
</feature>
<dbReference type="EMBL" id="JAACAK010000112">
    <property type="protein sequence ID" value="NIR76015.1"/>
    <property type="molecule type" value="Genomic_DNA"/>
</dbReference>
<dbReference type="AlphaFoldDB" id="A0AAE4ZD78"/>
<dbReference type="Gene3D" id="2.30.30.40">
    <property type="entry name" value="SH3 Domains"/>
    <property type="match status" value="1"/>
</dbReference>
<feature type="repeat" description="TPR" evidence="1">
    <location>
        <begin position="640"/>
        <end position="673"/>
    </location>
</feature>
<dbReference type="PANTHER" id="PTHR40940">
    <property type="entry name" value="PROTEIN BATD-RELATED"/>
    <property type="match status" value="1"/>
</dbReference>
<dbReference type="InterPro" id="IPR003646">
    <property type="entry name" value="SH3-like_bac-type"/>
</dbReference>
<keyword evidence="2" id="KW-0812">Transmembrane</keyword>
<keyword evidence="2" id="KW-1133">Transmembrane helix</keyword>
<name>A0AAE4ZD78_9BACT</name>
<dbReference type="Proteomes" id="UP000702544">
    <property type="component" value="Unassembled WGS sequence"/>
</dbReference>
<feature type="transmembrane region" description="Helical" evidence="2">
    <location>
        <begin position="575"/>
        <end position="596"/>
    </location>
</feature>
<dbReference type="Gene3D" id="1.25.40.10">
    <property type="entry name" value="Tetratricopeptide repeat domain"/>
    <property type="match status" value="1"/>
</dbReference>
<dbReference type="InterPro" id="IPR025738">
    <property type="entry name" value="BatD"/>
</dbReference>
<keyword evidence="2" id="KW-0472">Membrane</keyword>
<keyword evidence="1" id="KW-0802">TPR repeat</keyword>
<dbReference type="InterPro" id="IPR011990">
    <property type="entry name" value="TPR-like_helical_dom_sf"/>
</dbReference>
<dbReference type="Pfam" id="PF13584">
    <property type="entry name" value="BatD"/>
    <property type="match status" value="2"/>
</dbReference>
<dbReference type="PROSITE" id="PS50005">
    <property type="entry name" value="TPR"/>
    <property type="match status" value="1"/>
</dbReference>